<dbReference type="Gene3D" id="2.40.128.690">
    <property type="entry name" value="YycH protein, domain 3-like"/>
    <property type="match status" value="1"/>
</dbReference>
<protein>
    <recommendedName>
        <fullName evidence="2">Regulatory protein YycH-like domain-containing protein</fullName>
    </recommendedName>
</protein>
<keyword evidence="1" id="KW-0472">Membrane</keyword>
<proteinExistence type="predicted"/>
<organism evidence="3 4">
    <name type="scientific">Vagococcus acidifermentans</name>
    <dbReference type="NCBI Taxonomy" id="564710"/>
    <lineage>
        <taxon>Bacteria</taxon>
        <taxon>Bacillati</taxon>
        <taxon>Bacillota</taxon>
        <taxon>Bacilli</taxon>
        <taxon>Lactobacillales</taxon>
        <taxon>Enterococcaceae</taxon>
        <taxon>Vagococcus</taxon>
    </lineage>
</organism>
<dbReference type="InterPro" id="IPR018604">
    <property type="entry name" value="YycI-like"/>
</dbReference>
<gene>
    <name evidence="3" type="ORF">CBF27_05865</name>
</gene>
<dbReference type="EMBL" id="NGKC01000005">
    <property type="protein sequence ID" value="RSU12498.1"/>
    <property type="molecule type" value="Genomic_DNA"/>
</dbReference>
<feature type="domain" description="Regulatory protein YycH-like" evidence="2">
    <location>
        <begin position="40"/>
        <end position="263"/>
    </location>
</feature>
<reference evidence="3 4" key="1">
    <citation type="submission" date="2017-05" db="EMBL/GenBank/DDBJ databases">
        <title>Vagococcus spp. assemblies.</title>
        <authorList>
            <person name="Gulvik C.A."/>
        </authorList>
    </citation>
    <scope>NUCLEOTIDE SEQUENCE [LARGE SCALE GENOMIC DNA]</scope>
    <source>
        <strain evidence="3 4">LMG 24798</strain>
    </source>
</reference>
<name>A0A430AWR8_9ENTE</name>
<evidence type="ECO:0000259" key="2">
    <source>
        <dbReference type="Pfam" id="PF09648"/>
    </source>
</evidence>
<dbReference type="Proteomes" id="UP000286773">
    <property type="component" value="Unassembled WGS sequence"/>
</dbReference>
<keyword evidence="1" id="KW-0812">Transmembrane</keyword>
<sequence length="277" mass="31367">MDFKKIEGIFLVAFLFLNIFLFSVYQDGKGDSDNLAANGVTTSIENRLKVDKIKLSRPLSEKKYTGYYLSAEQDSLIKAAEDDLLNQNWSVEKNRLTATFVGLPDQRLSKKDTVASLTQFIQKGHTVLHGQEYNYSKINSNTDEHQYVFVQEWEGLLFNDVTSQLVLEVKDAGNTSLSVAGYQQTYLKNIEPLREKQSLISEKEAIVSLYTNNRLPSASKIEWSQLAYTQMFTVRGKNVYIPAWFVAVTDDKDHVQIERVNAISGAVLTSNISEVKN</sequence>
<dbReference type="RefSeq" id="WP_126813352.1">
    <property type="nucleotide sequence ID" value="NZ_NGKC01000005.1"/>
</dbReference>
<comment type="caution">
    <text evidence="3">The sequence shown here is derived from an EMBL/GenBank/DDBJ whole genome shotgun (WGS) entry which is preliminary data.</text>
</comment>
<accession>A0A430AWR8</accession>
<evidence type="ECO:0000313" key="3">
    <source>
        <dbReference type="EMBL" id="RSU12498.1"/>
    </source>
</evidence>
<keyword evidence="4" id="KW-1185">Reference proteome</keyword>
<evidence type="ECO:0000256" key="1">
    <source>
        <dbReference type="SAM" id="Phobius"/>
    </source>
</evidence>
<dbReference type="OrthoDB" id="2135943at2"/>
<keyword evidence="1" id="KW-1133">Transmembrane helix</keyword>
<evidence type="ECO:0000313" key="4">
    <source>
        <dbReference type="Proteomes" id="UP000286773"/>
    </source>
</evidence>
<dbReference type="AlphaFoldDB" id="A0A430AWR8"/>
<dbReference type="GO" id="GO:0016020">
    <property type="term" value="C:membrane"/>
    <property type="evidence" value="ECO:0007669"/>
    <property type="project" value="InterPro"/>
</dbReference>
<dbReference type="Pfam" id="PF09648">
    <property type="entry name" value="YycI"/>
    <property type="match status" value="1"/>
</dbReference>
<feature type="transmembrane region" description="Helical" evidence="1">
    <location>
        <begin position="6"/>
        <end position="25"/>
    </location>
</feature>